<protein>
    <recommendedName>
        <fullName evidence="1">DUF6378 domain-containing protein</fullName>
    </recommendedName>
</protein>
<comment type="caution">
    <text evidence="2">The sequence shown here is derived from an EMBL/GenBank/DDBJ whole genome shotgun (WGS) entry which is preliminary data.</text>
</comment>
<organism evidence="2">
    <name type="scientific">marine sediment metagenome</name>
    <dbReference type="NCBI Taxonomy" id="412755"/>
    <lineage>
        <taxon>unclassified sequences</taxon>
        <taxon>metagenomes</taxon>
        <taxon>ecological metagenomes</taxon>
    </lineage>
</organism>
<name>A0A0F9HAH0_9ZZZZ</name>
<dbReference type="EMBL" id="LAZR01015622">
    <property type="protein sequence ID" value="KKM08119.1"/>
    <property type="molecule type" value="Genomic_DNA"/>
</dbReference>
<accession>A0A0F9HAH0</accession>
<reference evidence="2" key="1">
    <citation type="journal article" date="2015" name="Nature">
        <title>Complex archaea that bridge the gap between prokaryotes and eukaryotes.</title>
        <authorList>
            <person name="Spang A."/>
            <person name="Saw J.H."/>
            <person name="Jorgensen S.L."/>
            <person name="Zaremba-Niedzwiedzka K."/>
            <person name="Martijn J."/>
            <person name="Lind A.E."/>
            <person name="van Eijk R."/>
            <person name="Schleper C."/>
            <person name="Guy L."/>
            <person name="Ettema T.J."/>
        </authorList>
    </citation>
    <scope>NUCLEOTIDE SEQUENCE</scope>
</reference>
<feature type="domain" description="DUF6378" evidence="1">
    <location>
        <begin position="3"/>
        <end position="57"/>
    </location>
</feature>
<proteinExistence type="predicted"/>
<evidence type="ECO:0000313" key="2">
    <source>
        <dbReference type="EMBL" id="KKM08119.1"/>
    </source>
</evidence>
<feature type="non-terminal residue" evidence="2">
    <location>
        <position position="1"/>
    </location>
</feature>
<dbReference type="AlphaFoldDB" id="A0A0F9HAH0"/>
<dbReference type="InterPro" id="IPR045958">
    <property type="entry name" value="DUF6378"/>
</dbReference>
<sequence length="84" mass="9551">IHNMRRTAQIWSGILGIDVTEEEVALCMIGVKLARESFRPQRDNLVDISGYGLVYEQILRGRETLKRGGVLPNVDRQREIEDVG</sequence>
<dbReference type="Pfam" id="PF19905">
    <property type="entry name" value="DUF6378"/>
    <property type="match status" value="1"/>
</dbReference>
<evidence type="ECO:0000259" key="1">
    <source>
        <dbReference type="Pfam" id="PF19905"/>
    </source>
</evidence>
<gene>
    <name evidence="2" type="ORF">LCGC14_1727120</name>
</gene>